<gene>
    <name evidence="5" type="ORF">GCM10010405_27750</name>
</gene>
<keyword evidence="6" id="KW-1185">Reference proteome</keyword>
<dbReference type="PROSITE" id="PS51349">
    <property type="entry name" value="FMN_HYDROXY_ACID_DH_2"/>
    <property type="match status" value="1"/>
</dbReference>
<dbReference type="PANTHER" id="PTHR10578:SF143">
    <property type="entry name" value="FMN-DEPENDENT ALPHA-HYDROXY ACID DEHYDROGENASE PB1A11.03"/>
    <property type="match status" value="1"/>
</dbReference>
<dbReference type="PROSITE" id="PS00557">
    <property type="entry name" value="FMN_HYDROXY_ACID_DH_1"/>
    <property type="match status" value="1"/>
</dbReference>
<sequence>MSDAERAAGAAAEAAGTVVGTNFGAYQSEIYLDGLAGRLPPFTTDPTALEASARERMEPGPFWYVAGAAGSGATARANREAFDRWRLVPRMLRDATVRDLRTTVLGTELPAPVLLAPVGVQSIVHPDGELATARAASALGVPMVLSTASSHTLEDVAEASGDGPRWFQLYWPNDDEVCAGILKRARAAGFTTLVVTLDTWTLAWRPHDLDLSYLPFIRGVGTAIPFSDPAFRAGLATSPEEDPVSAVLRWVSLFTGTDRSWDRLPFLREHWNGPIVLKGVQHPDDARRAVEAGVDGIVVSNHGGRQVDGAVASLDVLPEIAEAVGDEIEVLFDSGVRTGADVLKALALGAKAVLVGRPFAYGLAHGGEEGVRHVLRGLLADLDLTLGLSGHRSPAELTPESLRRA</sequence>
<dbReference type="EMBL" id="BAAASZ010000020">
    <property type="protein sequence ID" value="GAA2442676.1"/>
    <property type="molecule type" value="Genomic_DNA"/>
</dbReference>
<comment type="caution">
    <text evidence="5">The sequence shown here is derived from an EMBL/GenBank/DDBJ whole genome shotgun (WGS) entry which is preliminary data.</text>
</comment>
<name>A0ABP5X1T3_9ACTN</name>
<comment type="similarity">
    <text evidence="3">Belongs to the FMN-dependent alpha-hydroxy acid dehydrogenase family.</text>
</comment>
<dbReference type="InterPro" id="IPR037396">
    <property type="entry name" value="FMN_HAD"/>
</dbReference>
<dbReference type="InterPro" id="IPR037350">
    <property type="entry name" value="LMO_FMN"/>
</dbReference>
<dbReference type="InterPro" id="IPR000262">
    <property type="entry name" value="FMN-dep_DH"/>
</dbReference>
<evidence type="ECO:0000313" key="6">
    <source>
        <dbReference type="Proteomes" id="UP001501638"/>
    </source>
</evidence>
<dbReference type="PIRSF" id="PIRSF000138">
    <property type="entry name" value="Al-hdrx_acd_dh"/>
    <property type="match status" value="1"/>
</dbReference>
<feature type="domain" description="FMN hydroxy acid dehydrogenase" evidence="4">
    <location>
        <begin position="38"/>
        <end position="405"/>
    </location>
</feature>
<dbReference type="PANTHER" id="PTHR10578">
    <property type="entry name" value="S -2-HYDROXY-ACID OXIDASE-RELATED"/>
    <property type="match status" value="1"/>
</dbReference>
<dbReference type="CDD" id="cd03332">
    <property type="entry name" value="LMO_FMN"/>
    <property type="match status" value="1"/>
</dbReference>
<organism evidence="5 6">
    <name type="scientific">Streptomyces macrosporus</name>
    <dbReference type="NCBI Taxonomy" id="44032"/>
    <lineage>
        <taxon>Bacteria</taxon>
        <taxon>Bacillati</taxon>
        <taxon>Actinomycetota</taxon>
        <taxon>Actinomycetes</taxon>
        <taxon>Kitasatosporales</taxon>
        <taxon>Streptomycetaceae</taxon>
        <taxon>Streptomyces</taxon>
    </lineage>
</organism>
<dbReference type="InterPro" id="IPR012133">
    <property type="entry name" value="Alpha-hydoxy_acid_DH_FMN"/>
</dbReference>
<dbReference type="SUPFAM" id="SSF51395">
    <property type="entry name" value="FMN-linked oxidoreductases"/>
    <property type="match status" value="1"/>
</dbReference>
<evidence type="ECO:0000313" key="5">
    <source>
        <dbReference type="EMBL" id="GAA2442676.1"/>
    </source>
</evidence>
<proteinExistence type="inferred from homology"/>
<evidence type="ECO:0000256" key="3">
    <source>
        <dbReference type="ARBA" id="ARBA00024042"/>
    </source>
</evidence>
<accession>A0ABP5X1T3</accession>
<dbReference type="Proteomes" id="UP001501638">
    <property type="component" value="Unassembled WGS sequence"/>
</dbReference>
<dbReference type="RefSeq" id="WP_425583629.1">
    <property type="nucleotide sequence ID" value="NZ_BAAASZ010000020.1"/>
</dbReference>
<dbReference type="InterPro" id="IPR013785">
    <property type="entry name" value="Aldolase_TIM"/>
</dbReference>
<dbReference type="Pfam" id="PF01070">
    <property type="entry name" value="FMN_dh"/>
    <property type="match status" value="1"/>
</dbReference>
<evidence type="ECO:0000256" key="2">
    <source>
        <dbReference type="ARBA" id="ARBA00023002"/>
    </source>
</evidence>
<evidence type="ECO:0000259" key="4">
    <source>
        <dbReference type="PROSITE" id="PS51349"/>
    </source>
</evidence>
<keyword evidence="2" id="KW-0560">Oxidoreductase</keyword>
<protein>
    <submittedName>
        <fullName evidence="5">Lactate 2-monooxygenase</fullName>
    </submittedName>
</protein>
<evidence type="ECO:0000256" key="1">
    <source>
        <dbReference type="ARBA" id="ARBA00001917"/>
    </source>
</evidence>
<dbReference type="Gene3D" id="3.20.20.70">
    <property type="entry name" value="Aldolase class I"/>
    <property type="match status" value="1"/>
</dbReference>
<comment type="cofactor">
    <cofactor evidence="1">
        <name>FMN</name>
        <dbReference type="ChEBI" id="CHEBI:58210"/>
    </cofactor>
</comment>
<dbReference type="InterPro" id="IPR008259">
    <property type="entry name" value="FMN_hydac_DH_AS"/>
</dbReference>
<reference evidence="6" key="1">
    <citation type="journal article" date="2019" name="Int. J. Syst. Evol. Microbiol.">
        <title>The Global Catalogue of Microorganisms (GCM) 10K type strain sequencing project: providing services to taxonomists for standard genome sequencing and annotation.</title>
        <authorList>
            <consortium name="The Broad Institute Genomics Platform"/>
            <consortium name="The Broad Institute Genome Sequencing Center for Infectious Disease"/>
            <person name="Wu L."/>
            <person name="Ma J."/>
        </authorList>
    </citation>
    <scope>NUCLEOTIDE SEQUENCE [LARGE SCALE GENOMIC DNA]</scope>
    <source>
        <strain evidence="6">JCM 6305</strain>
    </source>
</reference>